<dbReference type="GO" id="GO:0009279">
    <property type="term" value="C:cell outer membrane"/>
    <property type="evidence" value="ECO:0007669"/>
    <property type="project" value="UniProtKB-SubCell"/>
</dbReference>
<keyword evidence="15" id="KW-1185">Reference proteome</keyword>
<dbReference type="PANTHER" id="PTHR12815">
    <property type="entry name" value="SORTING AND ASSEMBLY MACHINERY SAMM50 PROTEIN FAMILY MEMBER"/>
    <property type="match status" value="1"/>
</dbReference>
<feature type="domain" description="TamA POTRA" evidence="13">
    <location>
        <begin position="29"/>
        <end position="105"/>
    </location>
</feature>
<evidence type="ECO:0000256" key="3">
    <source>
        <dbReference type="ARBA" id="ARBA00015419"/>
    </source>
</evidence>
<keyword evidence="5" id="KW-0812">Transmembrane</keyword>
<evidence type="ECO:0000259" key="11">
    <source>
        <dbReference type="Pfam" id="PF01103"/>
    </source>
</evidence>
<comment type="similarity">
    <text evidence="2">Belongs to the TamA family.</text>
</comment>
<dbReference type="Gene3D" id="2.40.160.50">
    <property type="entry name" value="membrane protein fhac: a member of the omp85/tpsb transporter family"/>
    <property type="match status" value="1"/>
</dbReference>
<dbReference type="OrthoDB" id="9769707at2"/>
<name>A0A3D8V7T7_9GAMM</name>
<keyword evidence="6" id="KW-0732">Signal</keyword>
<dbReference type="RefSeq" id="WP_115844765.1">
    <property type="nucleotide sequence ID" value="NZ_CP046603.1"/>
</dbReference>
<dbReference type="GO" id="GO:0097347">
    <property type="term" value="C:TAM protein secretion complex"/>
    <property type="evidence" value="ECO:0007669"/>
    <property type="project" value="TreeGrafter"/>
</dbReference>
<reference evidence="14 15" key="1">
    <citation type="submission" date="2018-08" db="EMBL/GenBank/DDBJ databases">
        <title>Lysobacter soli KCTC 22011, whole genome shotgun sequence.</title>
        <authorList>
            <person name="Zhang X."/>
            <person name="Feng G."/>
            <person name="Zhu H."/>
        </authorList>
    </citation>
    <scope>NUCLEOTIDE SEQUENCE [LARGE SCALE GENOMIC DNA]</scope>
    <source>
        <strain evidence="14 15">KCTC 22011</strain>
    </source>
</reference>
<dbReference type="GO" id="GO:0009306">
    <property type="term" value="P:protein secretion"/>
    <property type="evidence" value="ECO:0007669"/>
    <property type="project" value="TreeGrafter"/>
</dbReference>
<evidence type="ECO:0000313" key="15">
    <source>
        <dbReference type="Proteomes" id="UP000256829"/>
    </source>
</evidence>
<dbReference type="Gene3D" id="3.10.20.310">
    <property type="entry name" value="membrane protein fhac"/>
    <property type="match status" value="3"/>
</dbReference>
<organism evidence="14 15">
    <name type="scientific">Lysobacter soli</name>
    <dbReference type="NCBI Taxonomy" id="453783"/>
    <lineage>
        <taxon>Bacteria</taxon>
        <taxon>Pseudomonadati</taxon>
        <taxon>Pseudomonadota</taxon>
        <taxon>Gammaproteobacteria</taxon>
        <taxon>Lysobacterales</taxon>
        <taxon>Lysobacteraceae</taxon>
        <taxon>Lysobacter</taxon>
    </lineage>
</organism>
<dbReference type="Proteomes" id="UP000256829">
    <property type="component" value="Unassembled WGS sequence"/>
</dbReference>
<keyword evidence="7" id="KW-0472">Membrane</keyword>
<evidence type="ECO:0000256" key="1">
    <source>
        <dbReference type="ARBA" id="ARBA00004442"/>
    </source>
</evidence>
<feature type="domain" description="POTRA" evidence="12">
    <location>
        <begin position="117"/>
        <end position="182"/>
    </location>
</feature>
<gene>
    <name evidence="14" type="ORF">DX912_17480</name>
</gene>
<comment type="subcellular location">
    <subcellularLocation>
        <location evidence="1">Cell outer membrane</location>
    </subcellularLocation>
</comment>
<keyword evidence="8" id="KW-0998">Cell outer membrane</keyword>
<evidence type="ECO:0000256" key="2">
    <source>
        <dbReference type="ARBA" id="ARBA00010248"/>
    </source>
</evidence>
<dbReference type="Pfam" id="PF17243">
    <property type="entry name" value="POTRA_TamA_1"/>
    <property type="match status" value="1"/>
</dbReference>
<comment type="subunit">
    <text evidence="10">Interacts with TamB to form the translocation and assembly module (TAM).</text>
</comment>
<evidence type="ECO:0000256" key="5">
    <source>
        <dbReference type="ARBA" id="ARBA00022692"/>
    </source>
</evidence>
<dbReference type="InterPro" id="IPR010827">
    <property type="entry name" value="BamA/TamA_POTRA"/>
</dbReference>
<accession>A0A3D8V7T7</accession>
<sequence>MPTFPRVLAIAALLLATAGAAHAAKVKAVDIRGLDETKTANVRGALSVVDAIGEELPGRRLAYLVREAEDETREALEPFGFYSPKIEITREGNSDTGVTVTVNVTLDEPVRVRRADIAIIGDGSDDRYLSQDLAAFRPQTGDVFDHQLYEASKTRITRRLAERGYFDADFSSRRVEITRAERAADIDLVWSSGGRYDMGPIEIEQTPNAIIRDSLLDKLIYWEQGSYYHQGKLDRFRESLARLDYFSSIEIEPRPDDAVDNQVPVTVTLTPAKRTIYTAGLSYGTDSGPGVRLGMERRYVNDRGHKALGQIDWASKRKTATAQYRIPAFAWLDGWYTFSAQYYDEQTDYMDTRKVELVASRSGQVSRRLTLIAALHALRERWAYAAFEGGADGPDPGTDEANNANEDDELVTTAYNYATFLYPSLRAEYIDTDDRIFPRHGIGVTLEVRGGLENVGSDANFAQAWGQARWYQGIGAGNRLILRAEAGGTFTNALVNMPPSLRFFAGGDNSIRGYGFREVGPNTIGMDGKKYAIGGKYVITGSAEFEHYFNDGPWGAAVFVDAGDAFNKFGGEVSDPNDRDQNFDLHTGVGIGARWRSPVGPVRVDIARGLNDPDSDYEIYLNIGATW</sequence>
<evidence type="ECO:0000256" key="8">
    <source>
        <dbReference type="ARBA" id="ARBA00023237"/>
    </source>
</evidence>
<keyword evidence="4" id="KW-1134">Transmembrane beta strand</keyword>
<protein>
    <recommendedName>
        <fullName evidence="3">Translocation and assembly module subunit TamA</fullName>
    </recommendedName>
    <alternativeName>
        <fullName evidence="9">Autotransporter assembly factor TamA</fullName>
    </alternativeName>
</protein>
<dbReference type="EMBL" id="QTJR01000018">
    <property type="protein sequence ID" value="RDY65490.1"/>
    <property type="molecule type" value="Genomic_DNA"/>
</dbReference>
<dbReference type="PANTHER" id="PTHR12815:SF47">
    <property type="entry name" value="TRANSLOCATION AND ASSEMBLY MODULE SUBUNIT TAMA"/>
    <property type="match status" value="1"/>
</dbReference>
<dbReference type="InterPro" id="IPR000184">
    <property type="entry name" value="Bac_surfAg_D15"/>
</dbReference>
<evidence type="ECO:0000259" key="13">
    <source>
        <dbReference type="Pfam" id="PF17243"/>
    </source>
</evidence>
<evidence type="ECO:0000313" key="14">
    <source>
        <dbReference type="EMBL" id="RDY65490.1"/>
    </source>
</evidence>
<dbReference type="AlphaFoldDB" id="A0A3D8V7T7"/>
<evidence type="ECO:0000256" key="6">
    <source>
        <dbReference type="ARBA" id="ARBA00022729"/>
    </source>
</evidence>
<evidence type="ECO:0000256" key="7">
    <source>
        <dbReference type="ARBA" id="ARBA00023136"/>
    </source>
</evidence>
<dbReference type="Pfam" id="PF01103">
    <property type="entry name" value="Omp85"/>
    <property type="match status" value="1"/>
</dbReference>
<proteinExistence type="inferred from homology"/>
<dbReference type="InterPro" id="IPR039910">
    <property type="entry name" value="D15-like"/>
</dbReference>
<comment type="caution">
    <text evidence="14">The sequence shown here is derived from an EMBL/GenBank/DDBJ whole genome shotgun (WGS) entry which is preliminary data.</text>
</comment>
<evidence type="ECO:0000256" key="9">
    <source>
        <dbReference type="ARBA" id="ARBA00033063"/>
    </source>
</evidence>
<dbReference type="InterPro" id="IPR035243">
    <property type="entry name" value="TamA_POTRA_Dom_1"/>
</dbReference>
<dbReference type="Pfam" id="PF07244">
    <property type="entry name" value="POTRA"/>
    <property type="match status" value="2"/>
</dbReference>
<evidence type="ECO:0000256" key="10">
    <source>
        <dbReference type="ARBA" id="ARBA00093548"/>
    </source>
</evidence>
<evidence type="ECO:0000256" key="4">
    <source>
        <dbReference type="ARBA" id="ARBA00022452"/>
    </source>
</evidence>
<evidence type="ECO:0000259" key="12">
    <source>
        <dbReference type="Pfam" id="PF07244"/>
    </source>
</evidence>
<feature type="domain" description="Bacterial surface antigen (D15)" evidence="11">
    <location>
        <begin position="425"/>
        <end position="627"/>
    </location>
</feature>
<feature type="domain" description="POTRA" evidence="12">
    <location>
        <begin position="199"/>
        <end position="270"/>
    </location>
</feature>